<keyword evidence="2" id="KW-0902">Two-component regulatory system</keyword>
<dbReference type="SMART" id="SM00862">
    <property type="entry name" value="Trans_reg_C"/>
    <property type="match status" value="1"/>
</dbReference>
<keyword evidence="1 6" id="KW-0597">Phosphoprotein</keyword>
<dbReference type="Gene3D" id="3.40.50.2300">
    <property type="match status" value="1"/>
</dbReference>
<dbReference type="CDD" id="cd00383">
    <property type="entry name" value="trans_reg_C"/>
    <property type="match status" value="1"/>
</dbReference>
<dbReference type="Pfam" id="PF00486">
    <property type="entry name" value="Trans_reg_C"/>
    <property type="match status" value="1"/>
</dbReference>
<dbReference type="RefSeq" id="WP_238896532.1">
    <property type="nucleotide sequence ID" value="NZ_JAKOGG010000006.1"/>
</dbReference>
<sequence length="219" mass="24579">MNKTVLIVEDDPHIRLGLKKALQMEGYQVLEATDGVQGLWLAQTETPALIVIDIMMPRMNGFEVIAALRSDGNKTPLIVLSARTETQDKVRGLKLGADDYMEKPFALEELLARIERKIGSANLQSVTFGNYCFDFKTESLSQNGQPIVLSAKEIKLLQFLLQRAGQIVSREQIISAVWGGDYFGTDRTVDNFILGLRKKLGKEFFTTVRGMGYRFMTQP</sequence>
<accession>A0ABT2FLD0</accession>
<dbReference type="SUPFAM" id="SSF52172">
    <property type="entry name" value="CheY-like"/>
    <property type="match status" value="1"/>
</dbReference>
<dbReference type="PANTHER" id="PTHR48111:SF1">
    <property type="entry name" value="TWO-COMPONENT RESPONSE REGULATOR ORR33"/>
    <property type="match status" value="1"/>
</dbReference>
<evidence type="ECO:0000256" key="1">
    <source>
        <dbReference type="ARBA" id="ARBA00022553"/>
    </source>
</evidence>
<keyword evidence="4 7" id="KW-0238">DNA-binding</keyword>
<evidence type="ECO:0000256" key="5">
    <source>
        <dbReference type="ARBA" id="ARBA00023163"/>
    </source>
</evidence>
<dbReference type="InterPro" id="IPR011006">
    <property type="entry name" value="CheY-like_superfamily"/>
</dbReference>
<dbReference type="InterPro" id="IPR001867">
    <property type="entry name" value="OmpR/PhoB-type_DNA-bd"/>
</dbReference>
<feature type="DNA-binding region" description="OmpR/PhoB-type" evidence="7">
    <location>
        <begin position="123"/>
        <end position="217"/>
    </location>
</feature>
<keyword evidence="11" id="KW-1185">Reference proteome</keyword>
<dbReference type="InterPro" id="IPR001789">
    <property type="entry name" value="Sig_transdc_resp-reg_receiver"/>
</dbReference>
<evidence type="ECO:0000256" key="3">
    <source>
        <dbReference type="ARBA" id="ARBA00023015"/>
    </source>
</evidence>
<dbReference type="Proteomes" id="UP001201549">
    <property type="component" value="Unassembled WGS sequence"/>
</dbReference>
<evidence type="ECO:0000313" key="11">
    <source>
        <dbReference type="Proteomes" id="UP001201549"/>
    </source>
</evidence>
<dbReference type="Pfam" id="PF00072">
    <property type="entry name" value="Response_reg"/>
    <property type="match status" value="1"/>
</dbReference>
<evidence type="ECO:0000256" key="2">
    <source>
        <dbReference type="ARBA" id="ARBA00023012"/>
    </source>
</evidence>
<comment type="caution">
    <text evidence="10">The sequence shown here is derived from an EMBL/GenBank/DDBJ whole genome shotgun (WGS) entry which is preliminary data.</text>
</comment>
<dbReference type="Gene3D" id="1.10.10.10">
    <property type="entry name" value="Winged helix-like DNA-binding domain superfamily/Winged helix DNA-binding domain"/>
    <property type="match status" value="1"/>
</dbReference>
<keyword evidence="3" id="KW-0805">Transcription regulation</keyword>
<dbReference type="EMBL" id="JAKOGG010000006">
    <property type="protein sequence ID" value="MCS4557078.1"/>
    <property type="molecule type" value="Genomic_DNA"/>
</dbReference>
<dbReference type="SMART" id="SM00448">
    <property type="entry name" value="REC"/>
    <property type="match status" value="1"/>
</dbReference>
<protein>
    <submittedName>
        <fullName evidence="10">Response regulator transcription factor</fullName>
    </submittedName>
</protein>
<evidence type="ECO:0000313" key="10">
    <source>
        <dbReference type="EMBL" id="MCS4557078.1"/>
    </source>
</evidence>
<evidence type="ECO:0000256" key="4">
    <source>
        <dbReference type="ARBA" id="ARBA00023125"/>
    </source>
</evidence>
<proteinExistence type="predicted"/>
<dbReference type="PROSITE" id="PS51755">
    <property type="entry name" value="OMPR_PHOB"/>
    <property type="match status" value="1"/>
</dbReference>
<dbReference type="SUPFAM" id="SSF46894">
    <property type="entry name" value="C-terminal effector domain of the bipartite response regulators"/>
    <property type="match status" value="1"/>
</dbReference>
<evidence type="ECO:0000259" key="9">
    <source>
        <dbReference type="PROSITE" id="PS51755"/>
    </source>
</evidence>
<dbReference type="InterPro" id="IPR036388">
    <property type="entry name" value="WH-like_DNA-bd_sf"/>
</dbReference>
<dbReference type="PROSITE" id="PS50110">
    <property type="entry name" value="RESPONSE_REGULATORY"/>
    <property type="match status" value="1"/>
</dbReference>
<evidence type="ECO:0000256" key="6">
    <source>
        <dbReference type="PROSITE-ProRule" id="PRU00169"/>
    </source>
</evidence>
<organism evidence="10 11">
    <name type="scientific">Shewanella electrica</name>
    <dbReference type="NCBI Taxonomy" id="515560"/>
    <lineage>
        <taxon>Bacteria</taxon>
        <taxon>Pseudomonadati</taxon>
        <taxon>Pseudomonadota</taxon>
        <taxon>Gammaproteobacteria</taxon>
        <taxon>Alteromonadales</taxon>
        <taxon>Shewanellaceae</taxon>
        <taxon>Shewanella</taxon>
    </lineage>
</organism>
<dbReference type="PANTHER" id="PTHR48111">
    <property type="entry name" value="REGULATOR OF RPOS"/>
    <property type="match status" value="1"/>
</dbReference>
<evidence type="ECO:0000256" key="7">
    <source>
        <dbReference type="PROSITE-ProRule" id="PRU01091"/>
    </source>
</evidence>
<name>A0ABT2FLD0_9GAMM</name>
<evidence type="ECO:0000259" key="8">
    <source>
        <dbReference type="PROSITE" id="PS50110"/>
    </source>
</evidence>
<feature type="modified residue" description="4-aspartylphosphate" evidence="6">
    <location>
        <position position="53"/>
    </location>
</feature>
<dbReference type="InterPro" id="IPR016032">
    <property type="entry name" value="Sig_transdc_resp-reg_C-effctor"/>
</dbReference>
<feature type="domain" description="OmpR/PhoB-type" evidence="9">
    <location>
        <begin position="123"/>
        <end position="217"/>
    </location>
</feature>
<dbReference type="CDD" id="cd17574">
    <property type="entry name" value="REC_OmpR"/>
    <property type="match status" value="1"/>
</dbReference>
<reference evidence="11" key="1">
    <citation type="submission" date="2023-07" db="EMBL/GenBank/DDBJ databases">
        <title>Shewanella mangrovi sp. nov., an acetaldehyde- degrading bacterium isolated from mangrove sediment.</title>
        <authorList>
            <person name="Liu Y."/>
        </authorList>
    </citation>
    <scope>NUCLEOTIDE SEQUENCE [LARGE SCALE GENOMIC DNA]</scope>
    <source>
        <strain evidence="11">C32</strain>
    </source>
</reference>
<dbReference type="InterPro" id="IPR039420">
    <property type="entry name" value="WalR-like"/>
</dbReference>
<gene>
    <name evidence="10" type="ORF">L9G74_11545</name>
</gene>
<feature type="domain" description="Response regulatory" evidence="8">
    <location>
        <begin position="4"/>
        <end position="118"/>
    </location>
</feature>
<keyword evidence="5" id="KW-0804">Transcription</keyword>